<dbReference type="PROSITE" id="PS51766">
    <property type="entry name" value="DOCKERIN"/>
    <property type="match status" value="1"/>
</dbReference>
<evidence type="ECO:0000259" key="1">
    <source>
        <dbReference type="PROSITE" id="PS51766"/>
    </source>
</evidence>
<dbReference type="InterPro" id="IPR036439">
    <property type="entry name" value="Dockerin_dom_sf"/>
</dbReference>
<dbReference type="InterPro" id="IPR008969">
    <property type="entry name" value="CarboxyPept-like_regulatory"/>
</dbReference>
<evidence type="ECO:0000313" key="2">
    <source>
        <dbReference type="EMBL" id="MDM8563674.1"/>
    </source>
</evidence>
<dbReference type="CDD" id="cd14256">
    <property type="entry name" value="Dockerin_I"/>
    <property type="match status" value="1"/>
</dbReference>
<dbReference type="InterPro" id="IPR008965">
    <property type="entry name" value="CBM2/CBM3_carb-bd_dom_sf"/>
</dbReference>
<protein>
    <submittedName>
        <fullName evidence="2">Cohesin domain-containing protein</fullName>
    </submittedName>
</protein>
<dbReference type="InterPro" id="IPR002102">
    <property type="entry name" value="Cohesin_dom"/>
</dbReference>
<dbReference type="Gene3D" id="2.60.40.1120">
    <property type="entry name" value="Carboxypeptidase-like, regulatory domain"/>
    <property type="match status" value="1"/>
</dbReference>
<feature type="non-terminal residue" evidence="2">
    <location>
        <position position="377"/>
    </location>
</feature>
<dbReference type="SUPFAM" id="SSF63446">
    <property type="entry name" value="Type I dockerin domain"/>
    <property type="match status" value="1"/>
</dbReference>
<dbReference type="InterPro" id="IPR002105">
    <property type="entry name" value="Dockerin_1_rpt"/>
</dbReference>
<gene>
    <name evidence="2" type="ORF">QUF54_10005</name>
</gene>
<proteinExistence type="predicted"/>
<dbReference type="Pfam" id="PF00963">
    <property type="entry name" value="Cohesin"/>
    <property type="match status" value="1"/>
</dbReference>
<dbReference type="InterPro" id="IPR016134">
    <property type="entry name" value="Dockerin_dom"/>
</dbReference>
<name>A0ABT7VVR8_9GAMM</name>
<comment type="caution">
    <text evidence="2">The sequence shown here is derived from an EMBL/GenBank/DDBJ whole genome shotgun (WGS) entry which is preliminary data.</text>
</comment>
<dbReference type="Pfam" id="PF00404">
    <property type="entry name" value="Dockerin_1"/>
    <property type="match status" value="1"/>
</dbReference>
<dbReference type="Gene3D" id="1.10.1330.10">
    <property type="entry name" value="Dockerin domain"/>
    <property type="match status" value="1"/>
</dbReference>
<dbReference type="Proteomes" id="UP001171945">
    <property type="component" value="Unassembled WGS sequence"/>
</dbReference>
<sequence length="377" mass="40958">MGEAYVRGDVRGDGTIETVDARMARFIGIGKYAPNPKQLIAGDVNLDNSVNSADAMMIIHRILYGDWPGAPAYEVIKTRKLRRGTPIVLSLEEVSGVSGSEVTAMLRISNLVKLSAMNLSIAFDTNVVEIVKVEKTGLTEETQFLANPDEAGVIHIGMDSQIPLNGDGDIAKITLRLVSGGSVRSTPLTIARANLYDLFGRDFVISALQRTIEAHHGEAIITDIPEEPIIEDRTVETPIDDLFPKPATTWLHSATCQINDHSGNPIAGATVTMGDKTVITDEYGYCAVVGLTEGEYTMTVNKDGYIVPDMPCQVGDEDNCRLNFMNLNVGMATPASCQLYVVHDEGLNNSQFLTISLDGLYTVNLLGPMYYGYDFES</sequence>
<accession>A0ABT7VVR8</accession>
<dbReference type="EMBL" id="JAUCGM010000796">
    <property type="protein sequence ID" value="MDM8563674.1"/>
    <property type="molecule type" value="Genomic_DNA"/>
</dbReference>
<feature type="domain" description="Dockerin" evidence="1">
    <location>
        <begin position="3"/>
        <end position="69"/>
    </location>
</feature>
<dbReference type="CDD" id="cd08547">
    <property type="entry name" value="Type_II_cohesin"/>
    <property type="match status" value="1"/>
</dbReference>
<keyword evidence="3" id="KW-1185">Reference proteome</keyword>
<evidence type="ECO:0000313" key="3">
    <source>
        <dbReference type="Proteomes" id="UP001171945"/>
    </source>
</evidence>
<dbReference type="SUPFAM" id="SSF49464">
    <property type="entry name" value="Carboxypeptidase regulatory domain-like"/>
    <property type="match status" value="1"/>
</dbReference>
<dbReference type="Gene3D" id="2.60.40.680">
    <property type="match status" value="1"/>
</dbReference>
<dbReference type="SUPFAM" id="SSF49384">
    <property type="entry name" value="Carbohydrate-binding domain"/>
    <property type="match status" value="1"/>
</dbReference>
<organism evidence="2 3">
    <name type="scientific">Candidatus Marithioploca araucensis</name>
    <dbReference type="NCBI Taxonomy" id="70273"/>
    <lineage>
        <taxon>Bacteria</taxon>
        <taxon>Pseudomonadati</taxon>
        <taxon>Pseudomonadota</taxon>
        <taxon>Gammaproteobacteria</taxon>
        <taxon>Thiotrichales</taxon>
        <taxon>Thiotrichaceae</taxon>
        <taxon>Candidatus Marithioploca</taxon>
    </lineage>
</organism>
<reference evidence="2" key="1">
    <citation type="submission" date="2023-06" db="EMBL/GenBank/DDBJ databases">
        <title>Uncultivated large filamentous bacteria from sulfidic sediments reveal new species and different genomic features in energy metabolism and defense.</title>
        <authorList>
            <person name="Fonseca A."/>
        </authorList>
    </citation>
    <scope>NUCLEOTIDE SEQUENCE</scope>
    <source>
        <strain evidence="2">HSG4</strain>
    </source>
</reference>